<evidence type="ECO:0000313" key="3">
    <source>
        <dbReference type="Proteomes" id="UP000449547"/>
    </source>
</evidence>
<evidence type="ECO:0000313" key="2">
    <source>
        <dbReference type="EMBL" id="KAA8907053.1"/>
    </source>
</evidence>
<dbReference type="EMBL" id="SWFT01000027">
    <property type="protein sequence ID" value="KAA8907053.1"/>
    <property type="molecule type" value="Genomic_DNA"/>
</dbReference>
<reference evidence="2 3" key="1">
    <citation type="submission" date="2019-07" db="EMBL/GenBank/DDBJ databases">
        <title>Genome assembly of two rare yeast pathogens: Diutina rugosa and Trichomonascus ciferrii.</title>
        <authorList>
            <person name="Mixao V."/>
            <person name="Saus E."/>
            <person name="Hansen A."/>
            <person name="Lass-Flor C."/>
            <person name="Gabaldon T."/>
        </authorList>
    </citation>
    <scope>NUCLEOTIDE SEQUENCE [LARGE SCALE GENOMIC DNA]</scope>
    <source>
        <strain evidence="2 3">CBS 613</strain>
    </source>
</reference>
<accession>A0A642V1N1</accession>
<organism evidence="2 3">
    <name type="scientific">Diutina rugosa</name>
    <name type="common">Yeast</name>
    <name type="synonym">Candida rugosa</name>
    <dbReference type="NCBI Taxonomy" id="5481"/>
    <lineage>
        <taxon>Eukaryota</taxon>
        <taxon>Fungi</taxon>
        <taxon>Dikarya</taxon>
        <taxon>Ascomycota</taxon>
        <taxon>Saccharomycotina</taxon>
        <taxon>Pichiomycetes</taxon>
        <taxon>Debaryomycetaceae</taxon>
        <taxon>Diutina</taxon>
    </lineage>
</organism>
<name>A0A642V1N1_DIURU</name>
<dbReference type="VEuPathDB" id="FungiDB:DIURU_000737"/>
<keyword evidence="3" id="KW-1185">Reference proteome</keyword>
<feature type="region of interest" description="Disordered" evidence="1">
    <location>
        <begin position="1"/>
        <end position="64"/>
    </location>
</feature>
<dbReference type="OrthoDB" id="3981234at2759"/>
<dbReference type="AlphaFoldDB" id="A0A642V1N1"/>
<feature type="compositionally biased region" description="Low complexity" evidence="1">
    <location>
        <begin position="22"/>
        <end position="42"/>
    </location>
</feature>
<proteinExistence type="predicted"/>
<dbReference type="RefSeq" id="XP_034014404.1">
    <property type="nucleotide sequence ID" value="XM_034159018.1"/>
</dbReference>
<comment type="caution">
    <text evidence="2">The sequence shown here is derived from an EMBL/GenBank/DDBJ whole genome shotgun (WGS) entry which is preliminary data.</text>
</comment>
<evidence type="ECO:0000256" key="1">
    <source>
        <dbReference type="SAM" id="MobiDB-lite"/>
    </source>
</evidence>
<dbReference type="GeneID" id="54779390"/>
<evidence type="ECO:0008006" key="4">
    <source>
        <dbReference type="Google" id="ProtNLM"/>
    </source>
</evidence>
<sequence>MVDYNNYQSLPPPGQNYYGHTPQSQQPAQPAHQQSQAPPAQSGQNPFQIAPGGSHPPPTQASNHNIASKFTSQDISILKQLLVAGEKHKWKQITKEINHASPNNRLHYRTQQQQQQGEDSYPPTAPRNVSPTFVIKQYQSLLGLPNNATFFGTLGSSLPYVVSQSGWDELNYQETHHLFNHDIE</sequence>
<protein>
    <recommendedName>
        <fullName evidence="4">Myb-like domain-containing protein</fullName>
    </recommendedName>
</protein>
<dbReference type="Proteomes" id="UP000449547">
    <property type="component" value="Unassembled WGS sequence"/>
</dbReference>
<feature type="region of interest" description="Disordered" evidence="1">
    <location>
        <begin position="99"/>
        <end position="127"/>
    </location>
</feature>
<dbReference type="OMA" id="NHNIASK"/>
<gene>
    <name evidence="2" type="ORF">DIURU_000737</name>
</gene>